<evidence type="ECO:0000256" key="14">
    <source>
        <dbReference type="ARBA" id="ARBA00023224"/>
    </source>
</evidence>
<dbReference type="GO" id="GO:0007601">
    <property type="term" value="P:visual perception"/>
    <property type="evidence" value="ECO:0007669"/>
    <property type="project" value="UniProtKB-KW"/>
</dbReference>
<evidence type="ECO:0000256" key="5">
    <source>
        <dbReference type="ARBA" id="ARBA00022692"/>
    </source>
</evidence>
<evidence type="ECO:0000256" key="6">
    <source>
        <dbReference type="ARBA" id="ARBA00022925"/>
    </source>
</evidence>
<feature type="transmembrane region" description="Helical" evidence="18">
    <location>
        <begin position="56"/>
        <end position="78"/>
    </location>
</feature>
<keyword evidence="6" id="KW-0681">Retinal protein</keyword>
<dbReference type="GeneID" id="138703294"/>
<keyword evidence="10 18" id="KW-0472">Membrane</keyword>
<dbReference type="GO" id="GO:0004930">
    <property type="term" value="F:G protein-coupled receptor activity"/>
    <property type="evidence" value="ECO:0007669"/>
    <property type="project" value="UniProtKB-KW"/>
</dbReference>
<dbReference type="PROSITE" id="PS00237">
    <property type="entry name" value="G_PROTEIN_RECEP_F1_1"/>
    <property type="match status" value="1"/>
</dbReference>
<feature type="domain" description="G-protein coupled receptors family 1 profile" evidence="19">
    <location>
        <begin position="69"/>
        <end position="332"/>
    </location>
</feature>
<keyword evidence="13" id="KW-0325">Glycoprotein</keyword>
<keyword evidence="8" id="KW-0157">Chromophore</keyword>
<reference evidence="20" key="1">
    <citation type="journal article" date="2015" name="Front. Physiol.">
        <title>Transcriptome analysis and RNA interference of cockroach phototransduction indicate three opsins and suggest a major role for TRPL channels.</title>
        <authorList>
            <person name="French A.S."/>
            <person name="Meisner S."/>
            <person name="Liu H."/>
            <person name="Weckstrom M."/>
            <person name="Torkkeli P.H."/>
        </authorList>
    </citation>
    <scope>NUCLEOTIDE SEQUENCE</scope>
    <source>
        <strain evidence="20">PAR_0008</strain>
    </source>
</reference>
<keyword evidence="3" id="KW-0600">Photoreceptor protein</keyword>
<evidence type="ECO:0000256" key="11">
    <source>
        <dbReference type="ARBA" id="ARBA00023157"/>
    </source>
</evidence>
<dbReference type="AlphaFoldDB" id="A0A0K1ZFW3"/>
<feature type="transmembrane region" description="Helical" evidence="18">
    <location>
        <begin position="279"/>
        <end position="303"/>
    </location>
</feature>
<evidence type="ECO:0000313" key="20">
    <source>
        <dbReference type="EMBL" id="AKZ24904.1"/>
    </source>
</evidence>
<proteinExistence type="evidence at transcript level"/>
<evidence type="ECO:0000256" key="8">
    <source>
        <dbReference type="ARBA" id="ARBA00022991"/>
    </source>
</evidence>
<evidence type="ECO:0000256" key="7">
    <source>
        <dbReference type="ARBA" id="ARBA00022989"/>
    </source>
</evidence>
<dbReference type="RefSeq" id="XP_069687168.1">
    <property type="nucleotide sequence ID" value="XM_069831067.1"/>
</dbReference>
<dbReference type="InterPro" id="IPR000276">
    <property type="entry name" value="GPCR_Rhodpsn"/>
</dbReference>
<protein>
    <submittedName>
        <fullName evidence="20">Putative UV opsin</fullName>
    </submittedName>
</protein>
<dbReference type="InterPro" id="IPR050125">
    <property type="entry name" value="GPCR_opsins"/>
</dbReference>
<evidence type="ECO:0000256" key="3">
    <source>
        <dbReference type="ARBA" id="ARBA00022543"/>
    </source>
</evidence>
<dbReference type="CDD" id="cd15079">
    <property type="entry name" value="7tmA_photoreceptors_insect"/>
    <property type="match status" value="1"/>
</dbReference>
<dbReference type="SMART" id="SM01381">
    <property type="entry name" value="7TM_GPCR_Srsx"/>
    <property type="match status" value="1"/>
</dbReference>
<feature type="transmembrane region" description="Helical" evidence="18">
    <location>
        <begin position="214"/>
        <end position="235"/>
    </location>
</feature>
<feature type="transmembrane region" description="Helical" evidence="18">
    <location>
        <begin position="315"/>
        <end position="335"/>
    </location>
</feature>
<dbReference type="GO" id="GO:0007602">
    <property type="term" value="P:phototransduction"/>
    <property type="evidence" value="ECO:0007669"/>
    <property type="project" value="UniProtKB-KW"/>
</dbReference>
<dbReference type="FunFam" id="1.20.1070.10:FF:000044">
    <property type="entry name" value="Opsin, ultraviolet-sensitive"/>
    <property type="match status" value="1"/>
</dbReference>
<keyword evidence="11" id="KW-1015">Disulfide bond</keyword>
<feature type="transmembrane region" description="Helical" evidence="18">
    <location>
        <begin position="122"/>
        <end position="145"/>
    </location>
</feature>
<evidence type="ECO:0000256" key="2">
    <source>
        <dbReference type="ARBA" id="ARBA00010663"/>
    </source>
</evidence>
<evidence type="ECO:0000256" key="18">
    <source>
        <dbReference type="SAM" id="Phobius"/>
    </source>
</evidence>
<keyword evidence="9 16" id="KW-0297">G-protein coupled receptor</keyword>
<evidence type="ECO:0000256" key="17">
    <source>
        <dbReference type="SAM" id="MobiDB-lite"/>
    </source>
</evidence>
<dbReference type="GO" id="GO:0016020">
    <property type="term" value="C:membrane"/>
    <property type="evidence" value="ECO:0007669"/>
    <property type="project" value="UniProtKB-SubCell"/>
</dbReference>
<dbReference type="InterPro" id="IPR001760">
    <property type="entry name" value="Opsin"/>
</dbReference>
<sequence length="378" mass="42370">MELQGSNYSNSTVWQPEARVAPRLLGWNVPAEELVHIPSHWLAFPEVDPMMHYSLGLLYCFFFVAALVGNGLVIWIFSTSKTLQTPSNMFVVNLAILDFLMMTKTPIFIYNSFNKGFAAGQLACQIFAFVGSCSGIGAAITNACIAYDRYTTIARPFDGRVTKGRAMVMLAFVWAYTLPWAIMPMMEVWGRFVPEGFLTSCSFDYLTATPENQFFVVTIFIFSYIIPMGLIIYFYSQIVNHVVNHEKALREQAKKMNVDSLRSNQQQNQQSAEIRIAKVAITLCFLFVASWTPYAVMALIGAFGNQALLTPGVSMIPALTCKFVACLDPYVYAISHPRYRVELQKRLPWLNIDEAPTQSETSSTVTTNTNTNTTGTQD</sequence>
<keyword evidence="5 16" id="KW-0812">Transmembrane</keyword>
<dbReference type="Pfam" id="PF00001">
    <property type="entry name" value="7tm_1"/>
    <property type="match status" value="1"/>
</dbReference>
<evidence type="ECO:0000256" key="10">
    <source>
        <dbReference type="ARBA" id="ARBA00023136"/>
    </source>
</evidence>
<comment type="subcellular location">
    <subcellularLocation>
        <location evidence="1">Membrane</location>
        <topology evidence="1">Multi-pass membrane protein</topology>
    </subcellularLocation>
</comment>
<dbReference type="InterPro" id="IPR017452">
    <property type="entry name" value="GPCR_Rhodpsn_7TM"/>
</dbReference>
<evidence type="ECO:0000256" key="16">
    <source>
        <dbReference type="RuleBase" id="RU000688"/>
    </source>
</evidence>
<evidence type="ECO:0000256" key="9">
    <source>
        <dbReference type="ARBA" id="ARBA00023040"/>
    </source>
</evidence>
<evidence type="ECO:0000256" key="1">
    <source>
        <dbReference type="ARBA" id="ARBA00004141"/>
    </source>
</evidence>
<dbReference type="EMBL" id="KP941115">
    <property type="protein sequence ID" value="AKZ24904.1"/>
    <property type="molecule type" value="mRNA"/>
</dbReference>
<keyword evidence="7 18" id="KW-1133">Transmembrane helix</keyword>
<comment type="similarity">
    <text evidence="2 16">Belongs to the G-protein coupled receptor 1 family.</text>
</comment>
<feature type="transmembrane region" description="Helical" evidence="18">
    <location>
        <begin position="166"/>
        <end position="183"/>
    </location>
</feature>
<dbReference type="PRINTS" id="PR00577">
    <property type="entry name" value="OPSINRH3RH4"/>
</dbReference>
<evidence type="ECO:0000256" key="15">
    <source>
        <dbReference type="ARBA" id="ARBA00023305"/>
    </source>
</evidence>
<evidence type="ECO:0000256" key="12">
    <source>
        <dbReference type="ARBA" id="ARBA00023170"/>
    </source>
</evidence>
<dbReference type="GO" id="GO:0009881">
    <property type="term" value="F:photoreceptor activity"/>
    <property type="evidence" value="ECO:0007669"/>
    <property type="project" value="UniProtKB-KW"/>
</dbReference>
<dbReference type="PROSITE" id="PS50262">
    <property type="entry name" value="G_PROTEIN_RECEP_F1_2"/>
    <property type="match status" value="1"/>
</dbReference>
<dbReference type="Gene3D" id="1.20.1070.10">
    <property type="entry name" value="Rhodopsin 7-helix transmembrane proteins"/>
    <property type="match status" value="1"/>
</dbReference>
<feature type="transmembrane region" description="Helical" evidence="18">
    <location>
        <begin position="90"/>
        <end position="110"/>
    </location>
</feature>
<dbReference type="SUPFAM" id="SSF81321">
    <property type="entry name" value="Family A G protein-coupled receptor-like"/>
    <property type="match status" value="1"/>
</dbReference>
<dbReference type="KEGG" id="pame:138703294"/>
<feature type="region of interest" description="Disordered" evidence="17">
    <location>
        <begin position="358"/>
        <end position="378"/>
    </location>
</feature>
<keyword evidence="14 16" id="KW-0807">Transducer</keyword>
<keyword evidence="4" id="KW-0716">Sensory transduction</keyword>
<dbReference type="PRINTS" id="PR00237">
    <property type="entry name" value="GPCRRHODOPSN"/>
</dbReference>
<dbReference type="PANTHER" id="PTHR24240">
    <property type="entry name" value="OPSIN"/>
    <property type="match status" value="1"/>
</dbReference>
<evidence type="ECO:0000256" key="4">
    <source>
        <dbReference type="ARBA" id="ARBA00022606"/>
    </source>
</evidence>
<keyword evidence="15" id="KW-0844">Vision</keyword>
<keyword evidence="12 16" id="KW-0675">Receptor</keyword>
<organism evidence="20">
    <name type="scientific">Periplaneta americana</name>
    <name type="common">American cockroach</name>
    <name type="synonym">Blatta americana</name>
    <dbReference type="NCBI Taxonomy" id="6978"/>
    <lineage>
        <taxon>Eukaryota</taxon>
        <taxon>Metazoa</taxon>
        <taxon>Ecdysozoa</taxon>
        <taxon>Arthropoda</taxon>
        <taxon>Hexapoda</taxon>
        <taxon>Insecta</taxon>
        <taxon>Pterygota</taxon>
        <taxon>Neoptera</taxon>
        <taxon>Polyneoptera</taxon>
        <taxon>Dictyoptera</taxon>
        <taxon>Blattodea</taxon>
        <taxon>Blattoidea</taxon>
        <taxon>Blattidae</taxon>
        <taxon>Blattinae</taxon>
        <taxon>Periplaneta</taxon>
    </lineage>
</organism>
<evidence type="ECO:0000256" key="13">
    <source>
        <dbReference type="ARBA" id="ARBA00023180"/>
    </source>
</evidence>
<name>A0A0K1ZFW3_PERAM</name>
<accession>A0A0K1ZFW3</accession>
<evidence type="ECO:0000259" key="19">
    <source>
        <dbReference type="PROSITE" id="PS50262"/>
    </source>
</evidence>